<evidence type="ECO:0000256" key="5">
    <source>
        <dbReference type="ARBA" id="ARBA00023125"/>
    </source>
</evidence>
<gene>
    <name evidence="8" type="ORF">GCM10010096_03560</name>
</gene>
<keyword evidence="4" id="KW-0548">Nucleotidyltransferase</keyword>
<dbReference type="GO" id="GO:0016757">
    <property type="term" value="F:glycosyltransferase activity"/>
    <property type="evidence" value="ECO:0007669"/>
    <property type="project" value="UniProtKB-KW"/>
</dbReference>
<feature type="domain" description="DarT" evidence="7">
    <location>
        <begin position="13"/>
        <end position="209"/>
    </location>
</feature>
<keyword evidence="9" id="KW-1185">Reference proteome</keyword>
<dbReference type="PROSITE" id="PS52018">
    <property type="entry name" value="DART"/>
    <property type="match status" value="1"/>
</dbReference>
<organism evidence="8 9">
    <name type="scientific">Alcaligenes pakistanensis</name>
    <dbReference type="NCBI Taxonomy" id="1482717"/>
    <lineage>
        <taxon>Bacteria</taxon>
        <taxon>Pseudomonadati</taxon>
        <taxon>Pseudomonadota</taxon>
        <taxon>Betaproteobacteria</taxon>
        <taxon>Burkholderiales</taxon>
        <taxon>Alcaligenaceae</taxon>
        <taxon>Alcaligenes</taxon>
    </lineage>
</organism>
<sequence>MSVGEIVLSRNITEVLHFTTNRGCLGVLAKQSLMARQRLAEDNTLEFILQVNAEDRSRDAAWHDYVNLSISRINTHFFNVSGHWHRDKDIWWCILSFSPEILEHSGVHFTTTNNMYSGVRRAVGAEGLNALFAPSIVQWHSSVVARKAGLPNHMTTCMQAEALYPGGVSTEFLRAIYVADDAHADEVAGQIGAVCHRKVDIIVEPNRFEEFR</sequence>
<reference evidence="9" key="1">
    <citation type="journal article" date="2019" name="Int. J. Syst. Evol. Microbiol.">
        <title>The Global Catalogue of Microorganisms (GCM) 10K type strain sequencing project: providing services to taxonomists for standard genome sequencing and annotation.</title>
        <authorList>
            <consortium name="The Broad Institute Genomics Platform"/>
            <consortium name="The Broad Institute Genome Sequencing Center for Infectious Disease"/>
            <person name="Wu L."/>
            <person name="Ma J."/>
        </authorList>
    </citation>
    <scope>NUCLEOTIDE SEQUENCE [LARGE SCALE GENOMIC DNA]</scope>
    <source>
        <strain evidence="9">KCTC 42083</strain>
    </source>
</reference>
<proteinExistence type="inferred from homology"/>
<keyword evidence="2" id="KW-0328">Glycosyltransferase</keyword>
<dbReference type="GO" id="GO:0016779">
    <property type="term" value="F:nucleotidyltransferase activity"/>
    <property type="evidence" value="ECO:0007669"/>
    <property type="project" value="UniProtKB-KW"/>
</dbReference>
<evidence type="ECO:0000256" key="6">
    <source>
        <dbReference type="PROSITE-ProRule" id="PRU01362"/>
    </source>
</evidence>
<evidence type="ECO:0000256" key="3">
    <source>
        <dbReference type="ARBA" id="ARBA00022679"/>
    </source>
</evidence>
<dbReference type="AlphaFoldDB" id="A0A8H9IKY4"/>
<dbReference type="GO" id="GO:0003677">
    <property type="term" value="F:DNA binding"/>
    <property type="evidence" value="ECO:0007669"/>
    <property type="project" value="UniProtKB-UniRule"/>
</dbReference>
<dbReference type="RefSeq" id="WP_189390776.1">
    <property type="nucleotide sequence ID" value="NZ_BMZN01000001.1"/>
</dbReference>
<name>A0A8H9IKY4_9BURK</name>
<dbReference type="Proteomes" id="UP000608923">
    <property type="component" value="Unassembled WGS sequence"/>
</dbReference>
<evidence type="ECO:0000313" key="9">
    <source>
        <dbReference type="Proteomes" id="UP000608923"/>
    </source>
</evidence>
<dbReference type="Pfam" id="PF14487">
    <property type="entry name" value="DarT"/>
    <property type="match status" value="1"/>
</dbReference>
<keyword evidence="1 6" id="KW-1277">Toxin-antitoxin system</keyword>
<evidence type="ECO:0000313" key="8">
    <source>
        <dbReference type="EMBL" id="GHC37372.1"/>
    </source>
</evidence>
<evidence type="ECO:0000259" key="7">
    <source>
        <dbReference type="PROSITE" id="PS52018"/>
    </source>
</evidence>
<comment type="caution">
    <text evidence="6">Lacks conserved residue(s) required for the propagation of feature annotation.</text>
</comment>
<comment type="similarity">
    <text evidence="6">Belongs to the DarT ADP-ribosyltransferase family.</text>
</comment>
<comment type="caution">
    <text evidence="8">The sequence shown here is derived from an EMBL/GenBank/DDBJ whole genome shotgun (WGS) entry which is preliminary data.</text>
</comment>
<dbReference type="InterPro" id="IPR029494">
    <property type="entry name" value="DarT"/>
</dbReference>
<accession>A0A8H9IKY4</accession>
<protein>
    <recommendedName>
        <fullName evidence="7">DarT domain-containing protein</fullName>
    </recommendedName>
</protein>
<keyword evidence="5 6" id="KW-0238">DNA-binding</keyword>
<evidence type="ECO:0000256" key="4">
    <source>
        <dbReference type="ARBA" id="ARBA00022695"/>
    </source>
</evidence>
<dbReference type="EMBL" id="BMZN01000001">
    <property type="protein sequence ID" value="GHC37372.1"/>
    <property type="molecule type" value="Genomic_DNA"/>
</dbReference>
<keyword evidence="3" id="KW-0808">Transferase</keyword>
<evidence type="ECO:0000256" key="1">
    <source>
        <dbReference type="ARBA" id="ARBA00022649"/>
    </source>
</evidence>
<evidence type="ECO:0000256" key="2">
    <source>
        <dbReference type="ARBA" id="ARBA00022676"/>
    </source>
</evidence>